<feature type="compositionally biased region" description="Basic and acidic residues" evidence="1">
    <location>
        <begin position="80"/>
        <end position="95"/>
    </location>
</feature>
<dbReference type="EMBL" id="JAKJXP020000097">
    <property type="protein sequence ID" value="KAK7746567.1"/>
    <property type="molecule type" value="Genomic_DNA"/>
</dbReference>
<gene>
    <name evidence="2" type="ORF">SLS62_009364</name>
</gene>
<protein>
    <recommendedName>
        <fullName evidence="4">Pre-mRNA-splicing factor 38B</fullName>
    </recommendedName>
</protein>
<evidence type="ECO:0000313" key="2">
    <source>
        <dbReference type="EMBL" id="KAK7746567.1"/>
    </source>
</evidence>
<dbReference type="PANTHER" id="PTHR40132:SF1">
    <property type="entry name" value="PRE-MRNA-SPLICING FACTOR 38B"/>
    <property type="match status" value="1"/>
</dbReference>
<feature type="compositionally biased region" description="Basic and acidic residues" evidence="1">
    <location>
        <begin position="182"/>
        <end position="198"/>
    </location>
</feature>
<reference evidence="2 3" key="1">
    <citation type="submission" date="2024-02" db="EMBL/GenBank/DDBJ databases">
        <title>De novo assembly and annotation of 12 fungi associated with fruit tree decline syndrome in Ontario, Canada.</title>
        <authorList>
            <person name="Sulman M."/>
            <person name="Ellouze W."/>
            <person name="Ilyukhin E."/>
        </authorList>
    </citation>
    <scope>NUCLEOTIDE SEQUENCE [LARGE SCALE GENOMIC DNA]</scope>
    <source>
        <strain evidence="2 3">M11/M66-122</strain>
    </source>
</reference>
<dbReference type="Proteomes" id="UP001320420">
    <property type="component" value="Unassembled WGS sequence"/>
</dbReference>
<dbReference type="PANTHER" id="PTHR40132">
    <property type="entry name" value="PRE-MRNA-SPLICING FACTOR 38B"/>
    <property type="match status" value="1"/>
</dbReference>
<evidence type="ECO:0000313" key="3">
    <source>
        <dbReference type="Proteomes" id="UP001320420"/>
    </source>
</evidence>
<evidence type="ECO:0000256" key="1">
    <source>
        <dbReference type="SAM" id="MobiDB-lite"/>
    </source>
</evidence>
<feature type="compositionally biased region" description="Polar residues" evidence="1">
    <location>
        <begin position="130"/>
        <end position="143"/>
    </location>
</feature>
<keyword evidence="3" id="KW-1185">Reference proteome</keyword>
<evidence type="ECO:0008006" key="4">
    <source>
        <dbReference type="Google" id="ProtNLM"/>
    </source>
</evidence>
<feature type="compositionally biased region" description="Basic and acidic residues" evidence="1">
    <location>
        <begin position="312"/>
        <end position="331"/>
    </location>
</feature>
<proteinExistence type="predicted"/>
<organism evidence="2 3">
    <name type="scientific">Diatrype stigma</name>
    <dbReference type="NCBI Taxonomy" id="117547"/>
    <lineage>
        <taxon>Eukaryota</taxon>
        <taxon>Fungi</taxon>
        <taxon>Dikarya</taxon>
        <taxon>Ascomycota</taxon>
        <taxon>Pezizomycotina</taxon>
        <taxon>Sordariomycetes</taxon>
        <taxon>Xylariomycetidae</taxon>
        <taxon>Xylariales</taxon>
        <taxon>Diatrypaceae</taxon>
        <taxon>Diatrype</taxon>
    </lineage>
</organism>
<name>A0AAN9YKW4_9PEZI</name>
<feature type="compositionally biased region" description="Basic residues" evidence="1">
    <location>
        <begin position="199"/>
        <end position="218"/>
    </location>
</feature>
<comment type="caution">
    <text evidence="2">The sequence shown here is derived from an EMBL/GenBank/DDBJ whole genome shotgun (WGS) entry which is preliminary data.</text>
</comment>
<sequence>MSTKDILTDDYVAELLAKEADDCSLKYSAMGLDAYKASKRPASHLKPNTRFLNNIIRDTNSHNRLLLAKENAESQARLRELDEAEKRKQREEERKLRRMRPGLSDTRKRMLGDIAAHLSGPSKRRKTESSTRPATSNAEQRGSSSKEPDAGASGVQRSGRESEKSRGPSRRRDRVADEDDDDHARDREASSSKTGSDRRHTHHHHHGKSHHRDSRRRSPGSEERREGHPRSRSPRRSRDNDRSSGGGGRESNSRRKRQRSRSSESHRNNNTSDSDPLDDIIGPVPPRAPEDAVVHRRGRGANAGNSGIDSRFAADYDPRLDVTPEPDDHHGVGGANEDWDNAVETFRDRLKWQQQGAERLRAAGFSESDIRKWEKSRSDGQKDEADVRWNERGGLREWDRGKVVGDDGQVTVEAEWGRLKGT</sequence>
<dbReference type="AlphaFoldDB" id="A0AAN9YKW4"/>
<feature type="region of interest" description="Disordered" evidence="1">
    <location>
        <begin position="80"/>
        <end position="338"/>
    </location>
</feature>
<feature type="compositionally biased region" description="Basic and acidic residues" evidence="1">
    <location>
        <begin position="219"/>
        <end position="229"/>
    </location>
</feature>
<accession>A0AAN9YKW4</accession>